<accession>A0A508Z8K8</accession>
<dbReference type="EMBL" id="SSHM01000001">
    <property type="protein sequence ID" value="THC80456.1"/>
    <property type="molecule type" value="Genomic_DNA"/>
</dbReference>
<proteinExistence type="inferred from homology"/>
<dbReference type="InterPro" id="IPR009403">
    <property type="entry name" value="UPF0637"/>
</dbReference>
<comment type="similarity">
    <text evidence="1">Belongs to the UPF0637 family.</text>
</comment>
<dbReference type="EMBL" id="JACCKI010000005">
    <property type="protein sequence ID" value="NZA05165.1"/>
    <property type="molecule type" value="Genomic_DNA"/>
</dbReference>
<dbReference type="AlphaFoldDB" id="A0A508Z8K8"/>
<protein>
    <recommendedName>
        <fullName evidence="1">UPF0637 protein E6L36_08650</fullName>
    </recommendedName>
</protein>
<evidence type="ECO:0000313" key="4">
    <source>
        <dbReference type="Proteomes" id="UP000307517"/>
    </source>
</evidence>
<evidence type="ECO:0000256" key="1">
    <source>
        <dbReference type="HAMAP-Rule" id="MF_01851"/>
    </source>
</evidence>
<dbReference type="HAMAP" id="MF_01851">
    <property type="entry name" value="UPF0637"/>
    <property type="match status" value="1"/>
</dbReference>
<dbReference type="SUPFAM" id="SSF142913">
    <property type="entry name" value="YktB/PF0168-like"/>
    <property type="match status" value="1"/>
</dbReference>
<evidence type="ECO:0000313" key="2">
    <source>
        <dbReference type="EMBL" id="NZA05165.1"/>
    </source>
</evidence>
<dbReference type="InterPro" id="IPR053707">
    <property type="entry name" value="UPF0637_domain_sf"/>
</dbReference>
<dbReference type="Pfam" id="PF06335">
    <property type="entry name" value="DUF1054"/>
    <property type="match status" value="1"/>
</dbReference>
<evidence type="ECO:0000313" key="3">
    <source>
        <dbReference type="EMBL" id="THC80456.1"/>
    </source>
</evidence>
<reference evidence="2 5" key="2">
    <citation type="submission" date="2020-07" db="EMBL/GenBank/DDBJ databases">
        <title>Organ Donor 1.</title>
        <authorList>
            <person name="Marsh A.J."/>
            <person name="Azcarate-Peril M.A."/>
        </authorList>
    </citation>
    <scope>NUCLEOTIDE SEQUENCE [LARGE SCALE GENOMIC DNA]</scope>
    <source>
        <strain evidence="2 5">AMC0712</strain>
    </source>
</reference>
<evidence type="ECO:0000313" key="5">
    <source>
        <dbReference type="Proteomes" id="UP000552935"/>
    </source>
</evidence>
<dbReference type="Proteomes" id="UP000307517">
    <property type="component" value="Unassembled WGS sequence"/>
</dbReference>
<sequence>MFTSDDFAVFAAPTLSARMALIRQQLDPKFTQAAQSIVPLLQTPNQPIFAHIAQHRRRHKNPPPNTWVAFSTSRRGYKMLPHLALGFWDDRLFLWLSCLRESKPVPNDFSGITDVISTLPDSWLLASEHTSKATVPLTAASLAQTIERFETVKSAEFLVGWVYLASDPLWQIPDKLWLDIQQRVRTLAPVFARLVQNTAAVR</sequence>
<comment type="caution">
    <text evidence="2">The sequence shown here is derived from an EMBL/GenBank/DDBJ whole genome shotgun (WGS) entry which is preliminary data.</text>
</comment>
<dbReference type="Gene3D" id="3.30.930.20">
    <property type="entry name" value="Protein of unknown function DUF1054"/>
    <property type="match status" value="1"/>
</dbReference>
<organism evidence="2 5">
    <name type="scientific">Lacticaseibacillus rhamnosus</name>
    <name type="common">Lactobacillus rhamnosus</name>
    <dbReference type="NCBI Taxonomy" id="47715"/>
    <lineage>
        <taxon>Bacteria</taxon>
        <taxon>Bacillati</taxon>
        <taxon>Bacillota</taxon>
        <taxon>Bacilli</taxon>
        <taxon>Lactobacillales</taxon>
        <taxon>Lactobacillaceae</taxon>
        <taxon>Lacticaseibacillus</taxon>
    </lineage>
</organism>
<name>A0A508Z8K8_LACRH</name>
<dbReference type="Proteomes" id="UP000552935">
    <property type="component" value="Unassembled WGS sequence"/>
</dbReference>
<reference evidence="3 4" key="1">
    <citation type="submission" date="2019-04" db="EMBL/GenBank/DDBJ databases">
        <title>Genome Announcement to Ensure Probiotic Safety of Lactobacillus rhamnosus UBLR-58.</title>
        <authorList>
            <person name="Sulthana A."/>
            <person name="Lakshmi S.G."/>
            <person name="Madempudi R.S."/>
        </authorList>
    </citation>
    <scope>NUCLEOTIDE SEQUENCE [LARGE SCALE GENOMIC DNA]</scope>
    <source>
        <strain evidence="3 4">UBLR-58</strain>
    </source>
</reference>
<gene>
    <name evidence="3" type="ORF">E6L36_08650</name>
    <name evidence="2" type="ORF">H0N82_08640</name>
</gene>
<dbReference type="RefSeq" id="WP_005689048.1">
    <property type="nucleotide sequence ID" value="NZ_CABFNI010000022.1"/>
</dbReference>